<feature type="compositionally biased region" description="Low complexity" evidence="1">
    <location>
        <begin position="30"/>
        <end position="49"/>
    </location>
</feature>
<organism evidence="2 3">
    <name type="scientific">Bombardia bombarda</name>
    <dbReference type="NCBI Taxonomy" id="252184"/>
    <lineage>
        <taxon>Eukaryota</taxon>
        <taxon>Fungi</taxon>
        <taxon>Dikarya</taxon>
        <taxon>Ascomycota</taxon>
        <taxon>Pezizomycotina</taxon>
        <taxon>Sordariomycetes</taxon>
        <taxon>Sordariomycetidae</taxon>
        <taxon>Sordariales</taxon>
        <taxon>Lasiosphaeriaceae</taxon>
        <taxon>Bombardia</taxon>
    </lineage>
</organism>
<evidence type="ECO:0000313" key="2">
    <source>
        <dbReference type="EMBL" id="KAK0628358.1"/>
    </source>
</evidence>
<protein>
    <submittedName>
        <fullName evidence="2">Uncharacterized protein</fullName>
    </submittedName>
</protein>
<feature type="compositionally biased region" description="Polar residues" evidence="1">
    <location>
        <begin position="948"/>
        <end position="967"/>
    </location>
</feature>
<feature type="region of interest" description="Disordered" evidence="1">
    <location>
        <begin position="571"/>
        <end position="595"/>
    </location>
</feature>
<sequence>MASSSTCQDGEIVDDDLYILAQFQADMGLSSQSESSQSAPPVESSASPPTKVKAESKEDDDPSPLVVSVREEIQDGDDIRTIEPDESNDQQDLDQANVDDDAVSVSSELSEGFYETLQKDVQVDLNYLSYIESKAVSHPITASSTPITNAAPSAASTLEKPLDGQQLDGFSPSDLHNLRHTLRRWTKQSKASRAVNHLYYRLDNKYLENHYPASPLLTRDLALTNALVGLASRIPFEVFLAVLDREDGTSKISPDGYLVKRLMDIGGRVLAEEFPVEERNMLKPRRVNLQEQPHHEMALVLVPRDSVATFLFESADVLRPHRPHSHSAKQCPNIAEYYALLQSLDPESGQRQLPVFEEVCNKVWESDAANGVSSMPDAVLETIVKATIKTKDWELFNQAASHSGGKLPTSFFKWARAEVNADHLALKDIGQGIMSAILSFPNIHDRYTALTSFFDAVLDIKARPWAQQTIAKILGPAPSQTSLGEKDGQALVKTLRVVLGFSSLTTDYSPSLSQVVDKNASRLPFMFGVIFELRMGLIGPQTPAVRRLIESLVKQTIESLQIAKFLSRDTLKRQGSPSTNGKSEKNLRSSLAEPPRIKTPDAVDLDYLVRLFDYIFTERISDNLLLQLILKITEDAQLILSSEFIPLWVPFLQKLIGVLEREEITLSQPRYKHMFAAILEAFQLKYAGTKPIKEPVFITRRLQCACRVCQHVNKFLGDTTASSIKIMVYSFETRHFMRRSLYFLEHIGCKCIFGNGCMVVRKEQKLTENADGEWRGKKWEVMVQFRRIGLEKLYEILGDEILRIVDLGVLRESAIPVSLDGEDESSNEPNLDADETISLPQHTPPNPVEPTKQRTLHGWMNAVPKEPSNQPRPVRPSAPSAAPYSSPYPALPPPQHQNHQHPIHQHEGIQNHIHQPQIQQPQVHNHQIHQHQSHHPLQGGPAHPANFGLNQAPQPCASALTTPNSMPSLRPDHQGYGTPETPTANQQWPERSPHNANVGSQYSAPVGYRAPPPPQPGQPAVNTVAHHPISTTRSHYPPSVGYQPPPGPSQQSQQNANAGYHQPITSQAQAHSFTPSFSLRDTPSLSQRFDSFVSAPPKPPLVVEPSLWPAGRAPDGFKEFADELGRCLRQRDIHVSNATINRVVKSRWNSLLEKHRAIYATVAAMAEPSRPDPNGPLRAQPKPDPKASPKPQPKPHPQPQPSAGTAVRRTKGTATVSTTGQTAPLSAANTEHRDKRRRSSTPPGEIIRGIWTPRPKIQIGNGCLDGRRVVSKLPDTPLAATETATSTGRGWSGVTGATSVKTAQMLAAEQLSSPLPLQSILERLPKRVAAATTTSPRVTMGNGVTPAYEAPAYEAPALHRSAVAAAAAAFPPRGAKRKAAVVVDLTLDSE</sequence>
<name>A0AA40C8Q7_9PEZI</name>
<feature type="region of interest" description="Disordered" evidence="1">
    <location>
        <begin position="28"/>
        <end position="104"/>
    </location>
</feature>
<dbReference type="EMBL" id="JAULSR010000002">
    <property type="protein sequence ID" value="KAK0628358.1"/>
    <property type="molecule type" value="Genomic_DNA"/>
</dbReference>
<reference evidence="2" key="1">
    <citation type="submission" date="2023-06" db="EMBL/GenBank/DDBJ databases">
        <title>Genome-scale phylogeny and comparative genomics of the fungal order Sordariales.</title>
        <authorList>
            <consortium name="Lawrence Berkeley National Laboratory"/>
            <person name="Hensen N."/>
            <person name="Bonometti L."/>
            <person name="Westerberg I."/>
            <person name="Brannstrom I.O."/>
            <person name="Guillou S."/>
            <person name="Cros-Aarteil S."/>
            <person name="Calhoun S."/>
            <person name="Haridas S."/>
            <person name="Kuo A."/>
            <person name="Mondo S."/>
            <person name="Pangilinan J."/>
            <person name="Riley R."/>
            <person name="LaButti K."/>
            <person name="Andreopoulos B."/>
            <person name="Lipzen A."/>
            <person name="Chen C."/>
            <person name="Yanf M."/>
            <person name="Daum C."/>
            <person name="Ng V."/>
            <person name="Clum A."/>
            <person name="Steindorff A."/>
            <person name="Ohm R."/>
            <person name="Martin F."/>
            <person name="Silar P."/>
            <person name="Natvig D."/>
            <person name="Lalanne C."/>
            <person name="Gautier V."/>
            <person name="Ament-velasquez S.L."/>
            <person name="Kruys A."/>
            <person name="Hutchinson M.I."/>
            <person name="Powell A.J."/>
            <person name="Barry K."/>
            <person name="Miller A.N."/>
            <person name="Grigoriev I.V."/>
            <person name="Debuchy R."/>
            <person name="Gladieux P."/>
            <person name="Thoren M.H."/>
            <person name="Johannesson H."/>
        </authorList>
    </citation>
    <scope>NUCLEOTIDE SEQUENCE</scope>
    <source>
        <strain evidence="2">SMH3391-2</strain>
    </source>
</reference>
<feature type="compositionally biased region" description="Low complexity" evidence="1">
    <location>
        <begin position="910"/>
        <end position="925"/>
    </location>
</feature>
<feature type="compositionally biased region" description="Basic and acidic residues" evidence="1">
    <location>
        <begin position="69"/>
        <end position="83"/>
    </location>
</feature>
<keyword evidence="3" id="KW-1185">Reference proteome</keyword>
<feature type="compositionally biased region" description="Polar residues" evidence="1">
    <location>
        <begin position="1212"/>
        <end position="1229"/>
    </location>
</feature>
<accession>A0AA40C8Q7</accession>
<dbReference type="PANTHER" id="PTHR24216">
    <property type="entry name" value="PAXILLIN-RELATED"/>
    <property type="match status" value="1"/>
</dbReference>
<feature type="compositionally biased region" description="Polar residues" evidence="1">
    <location>
        <begin position="980"/>
        <end position="1003"/>
    </location>
</feature>
<gene>
    <name evidence="2" type="ORF">B0T17DRAFT_522522</name>
</gene>
<comment type="caution">
    <text evidence="2">The sequence shown here is derived from an EMBL/GenBank/DDBJ whole genome shotgun (WGS) entry which is preliminary data.</text>
</comment>
<evidence type="ECO:0000313" key="3">
    <source>
        <dbReference type="Proteomes" id="UP001174934"/>
    </source>
</evidence>
<feature type="compositionally biased region" description="Low complexity" evidence="1">
    <location>
        <begin position="871"/>
        <end position="888"/>
    </location>
</feature>
<feature type="region of interest" description="Disordered" evidence="1">
    <location>
        <begin position="1166"/>
        <end position="1246"/>
    </location>
</feature>
<feature type="compositionally biased region" description="Acidic residues" evidence="1">
    <location>
        <begin position="820"/>
        <end position="835"/>
    </location>
</feature>
<feature type="region of interest" description="Disordered" evidence="1">
    <location>
        <begin position="819"/>
        <end position="1059"/>
    </location>
</feature>
<proteinExistence type="predicted"/>
<feature type="compositionally biased region" description="Pro residues" evidence="1">
    <location>
        <begin position="1188"/>
        <end position="1200"/>
    </location>
</feature>
<evidence type="ECO:0000256" key="1">
    <source>
        <dbReference type="SAM" id="MobiDB-lite"/>
    </source>
</evidence>
<dbReference type="Proteomes" id="UP001174934">
    <property type="component" value="Unassembled WGS sequence"/>
</dbReference>
<feature type="compositionally biased region" description="Acidic residues" evidence="1">
    <location>
        <begin position="84"/>
        <end position="102"/>
    </location>
</feature>
<dbReference type="PANTHER" id="PTHR24216:SF65">
    <property type="entry name" value="PAXILLIN-LIKE PROTEIN 1"/>
    <property type="match status" value="1"/>
</dbReference>